<accession>A0ABM0Q855</accession>
<feature type="compositionally biased region" description="Low complexity" evidence="2">
    <location>
        <begin position="1"/>
        <end position="13"/>
    </location>
</feature>
<dbReference type="PANTHER" id="PTHR36866:SF1">
    <property type="entry name" value="GENE 1043-RELATED"/>
    <property type="match status" value="1"/>
</dbReference>
<keyword evidence="3" id="KW-1185">Reference proteome</keyword>
<protein>
    <submittedName>
        <fullName evidence="4">Uncharacterized protein C4orf50 homolog isoform X1</fullName>
    </submittedName>
</protein>
<dbReference type="PANTHER" id="PTHR36866">
    <property type="entry name" value="CHROMOSOME 4 OPEN READING FRAME 50"/>
    <property type="match status" value="1"/>
</dbReference>
<organism evidence="3 4">
    <name type="scientific">Galeopterus variegatus</name>
    <name type="common">Malayan flying lemur</name>
    <name type="synonym">Cynocephalus variegatus</name>
    <dbReference type="NCBI Taxonomy" id="482537"/>
    <lineage>
        <taxon>Eukaryota</taxon>
        <taxon>Metazoa</taxon>
        <taxon>Chordata</taxon>
        <taxon>Craniata</taxon>
        <taxon>Vertebrata</taxon>
        <taxon>Euteleostomi</taxon>
        <taxon>Mammalia</taxon>
        <taxon>Eutheria</taxon>
        <taxon>Euarchontoglires</taxon>
        <taxon>Dermoptera</taxon>
        <taxon>Cynocephalidae</taxon>
        <taxon>Galeopterus</taxon>
    </lineage>
</organism>
<feature type="compositionally biased region" description="Polar residues" evidence="2">
    <location>
        <begin position="68"/>
        <end position="79"/>
    </location>
</feature>
<evidence type="ECO:0000256" key="2">
    <source>
        <dbReference type="SAM" id="MobiDB-lite"/>
    </source>
</evidence>
<dbReference type="InterPro" id="IPR032771">
    <property type="entry name" value="DUF4527"/>
</dbReference>
<sequence>MGLTSGKTGSSLGMENSRLGAEAATPSLGWRNAEESSALQGNIGGAGVKEAHLGKRPKKEKGPWCSADQGQAPGSRSNGPQQESEAEPSEEDPGLRVLRLQHQLAELQKKLHEAKLAVAPLKAKLASLVRKCRERNCLIAHLLQELHRHGSANLLLSELAQNMVNDVALAEYAATFLAPGVPETSHHLDVKSEKTAVVRAQKFFLNPEIDSVLQSSSCLESWSVPEAERLKETARLDSLKLPPPLGPSLDSGMCLAAVTVEPGLPARRLPEGGVPCPAFQAHGLPSPLELQSPARILAFHQELRQSICSSSQVNKSTLEL</sequence>
<dbReference type="RefSeq" id="XP_008564546.1">
    <property type="nucleotide sequence ID" value="XM_008566324.1"/>
</dbReference>
<gene>
    <name evidence="4" type="primary">LOC103585389</name>
</gene>
<feature type="coiled-coil region" evidence="1">
    <location>
        <begin position="97"/>
        <end position="124"/>
    </location>
</feature>
<dbReference type="Proteomes" id="UP000694923">
    <property type="component" value="Unplaced"/>
</dbReference>
<evidence type="ECO:0000313" key="4">
    <source>
        <dbReference type="RefSeq" id="XP_008564546.1"/>
    </source>
</evidence>
<proteinExistence type="predicted"/>
<name>A0ABM0Q855_GALVR</name>
<reference evidence="4" key="1">
    <citation type="submission" date="2025-08" db="UniProtKB">
        <authorList>
            <consortium name="RefSeq"/>
        </authorList>
    </citation>
    <scope>IDENTIFICATION</scope>
</reference>
<evidence type="ECO:0000313" key="3">
    <source>
        <dbReference type="Proteomes" id="UP000694923"/>
    </source>
</evidence>
<feature type="region of interest" description="Disordered" evidence="2">
    <location>
        <begin position="1"/>
        <end position="93"/>
    </location>
</feature>
<evidence type="ECO:0000256" key="1">
    <source>
        <dbReference type="SAM" id="Coils"/>
    </source>
</evidence>
<dbReference type="GeneID" id="103585389"/>
<dbReference type="Pfam" id="PF15030">
    <property type="entry name" value="DUF4527"/>
    <property type="match status" value="1"/>
</dbReference>
<keyword evidence="1" id="KW-0175">Coiled coil</keyword>